<dbReference type="InterPro" id="IPR038352">
    <property type="entry name" value="Imelysin_sf"/>
</dbReference>
<dbReference type="OrthoDB" id="8591749at2"/>
<evidence type="ECO:0000256" key="3">
    <source>
        <dbReference type="SAM" id="SignalP"/>
    </source>
</evidence>
<dbReference type="AlphaFoldDB" id="A0A1V0BCF6"/>
<dbReference type="RefSeq" id="WP_077393427.1">
    <property type="nucleotide sequence ID" value="NZ_CAUCIF010000009.1"/>
</dbReference>
<protein>
    <recommendedName>
        <fullName evidence="4">Imelysin-like domain-containing protein</fullName>
    </recommendedName>
</protein>
<evidence type="ECO:0000259" key="4">
    <source>
        <dbReference type="Pfam" id="PF09375"/>
    </source>
</evidence>
<name>A0A1V0BCF6_9BURK</name>
<accession>A0A1V0BCF6</accession>
<dbReference type="EMBL" id="CP020121">
    <property type="protein sequence ID" value="AQZ97626.1"/>
    <property type="molecule type" value="Genomic_DNA"/>
</dbReference>
<dbReference type="Pfam" id="PF09375">
    <property type="entry name" value="Peptidase_M75"/>
    <property type="match status" value="1"/>
</dbReference>
<evidence type="ECO:0000313" key="5">
    <source>
        <dbReference type="EMBL" id="AQZ97626.1"/>
    </source>
</evidence>
<feature type="signal peptide" evidence="3">
    <location>
        <begin position="1"/>
        <end position="19"/>
    </location>
</feature>
<dbReference type="Gene3D" id="1.20.1420.20">
    <property type="entry name" value="M75 peptidase, HXXE motif"/>
    <property type="match status" value="1"/>
</dbReference>
<dbReference type="Proteomes" id="UP000242792">
    <property type="component" value="Chromosome"/>
</dbReference>
<organism evidence="5 6">
    <name type="scientific">Comamonas kerstersii</name>
    <dbReference type="NCBI Taxonomy" id="225992"/>
    <lineage>
        <taxon>Bacteria</taxon>
        <taxon>Pseudomonadati</taxon>
        <taxon>Pseudomonadota</taxon>
        <taxon>Betaproteobacteria</taxon>
        <taxon>Burkholderiales</taxon>
        <taxon>Comamonadaceae</taxon>
        <taxon>Comamonas</taxon>
    </lineage>
</organism>
<dbReference type="CDD" id="cd14659">
    <property type="entry name" value="Imelysin-like_IPPA"/>
    <property type="match status" value="1"/>
</dbReference>
<reference evidence="5 6" key="1">
    <citation type="submission" date="2017-03" db="EMBL/GenBank/DDBJ databases">
        <title>Rapid Whole Genome Sequencing of Comamonas kerstersii Causing Continuous ambulatory Peritoneal Dialysis-Associated Peritonitis.</title>
        <authorList>
            <person name="Zheng B."/>
        </authorList>
    </citation>
    <scope>NUCLEOTIDE SEQUENCE [LARGE SCALE GENOMIC DNA]</scope>
    <source>
        <strain evidence="5 6">8943</strain>
    </source>
</reference>
<sequence length="339" mass="36738">MRNFSLAIPAALSICLLSACTTTTETPVRSAAPLTSGAAAQALYSQWFVPQSAQTSAAANQLQQRMHNYCAGKADITAVRTQFVQTSQQWDRLSTLAMGPQIERRTARMVDFQPMRMPLLKSALRKAPKDLAAMETIGAPAKGLPAAEYLLWTEVAQPHTPQCHYATLVTADIAQELLALYQANQAAAQDSPLDFESNAEFLNQWIGGLERLRWQSMEKPLRSATASKPAQLTRAASQGTLQSWQAQWAALQQLAIGMPQQPHHVSITALVEARGWSHLAQALRTATQQADAAMRAVTAPDLQAIAPASEALRQLKHLVETDVAMALDISIGFSDADGD</sequence>
<dbReference type="KEGG" id="cke:B5M06_04445"/>
<dbReference type="PROSITE" id="PS51257">
    <property type="entry name" value="PROKAR_LIPOPROTEIN"/>
    <property type="match status" value="1"/>
</dbReference>
<gene>
    <name evidence="5" type="ORF">B5M06_04445</name>
</gene>
<dbReference type="GeneID" id="83038564"/>
<evidence type="ECO:0000256" key="2">
    <source>
        <dbReference type="ARBA" id="ARBA00022729"/>
    </source>
</evidence>
<proteinExistence type="predicted"/>
<evidence type="ECO:0000256" key="1">
    <source>
        <dbReference type="ARBA" id="ARBA00004196"/>
    </source>
</evidence>
<comment type="subcellular location">
    <subcellularLocation>
        <location evidence="1">Cell envelope</location>
    </subcellularLocation>
</comment>
<dbReference type="InterPro" id="IPR018976">
    <property type="entry name" value="Imelysin-like"/>
</dbReference>
<dbReference type="InterPro" id="IPR034984">
    <property type="entry name" value="Imelysin-like_IPPA"/>
</dbReference>
<dbReference type="GO" id="GO:0030313">
    <property type="term" value="C:cell envelope"/>
    <property type="evidence" value="ECO:0007669"/>
    <property type="project" value="UniProtKB-SubCell"/>
</dbReference>
<keyword evidence="2 3" id="KW-0732">Signal</keyword>
<evidence type="ECO:0000313" key="6">
    <source>
        <dbReference type="Proteomes" id="UP000242792"/>
    </source>
</evidence>
<feature type="domain" description="Imelysin-like" evidence="4">
    <location>
        <begin position="53"/>
        <end position="311"/>
    </location>
</feature>
<feature type="chain" id="PRO_5012753109" description="Imelysin-like domain-containing protein" evidence="3">
    <location>
        <begin position="20"/>
        <end position="339"/>
    </location>
</feature>